<dbReference type="Proteomes" id="UP000298763">
    <property type="component" value="Chromosome"/>
</dbReference>
<dbReference type="Pfam" id="PF06812">
    <property type="entry name" value="ImpA_N"/>
    <property type="match status" value="1"/>
</dbReference>
<dbReference type="Proteomes" id="UP000584325">
    <property type="component" value="Unassembled WGS sequence"/>
</dbReference>
<evidence type="ECO:0000313" key="3">
    <source>
        <dbReference type="EMBL" id="QCP10419.1"/>
    </source>
</evidence>
<dbReference type="PANTHER" id="PTHR37951">
    <property type="entry name" value="CYTOPLASMIC PROTEIN-RELATED"/>
    <property type="match status" value="1"/>
</dbReference>
<evidence type="ECO:0000313" key="5">
    <source>
        <dbReference type="Proteomes" id="UP000584325"/>
    </source>
</evidence>
<dbReference type="InterPro" id="IPR017740">
    <property type="entry name" value="TssA-like"/>
</dbReference>
<organism evidence="2 5">
    <name type="scientific">Pseudoduganella umbonata</name>
    <dbReference type="NCBI Taxonomy" id="864828"/>
    <lineage>
        <taxon>Bacteria</taxon>
        <taxon>Pseudomonadati</taxon>
        <taxon>Pseudomonadota</taxon>
        <taxon>Betaproteobacteria</taxon>
        <taxon>Burkholderiales</taxon>
        <taxon>Oxalobacteraceae</taxon>
        <taxon>Telluria group</taxon>
        <taxon>Pseudoduganella</taxon>
    </lineage>
</organism>
<dbReference type="OrthoDB" id="9771118at2"/>
<feature type="domain" description="ImpA N-terminal" evidence="1">
    <location>
        <begin position="14"/>
        <end position="136"/>
    </location>
</feature>
<name>A0A4P8HKX0_9BURK</name>
<evidence type="ECO:0000313" key="2">
    <source>
        <dbReference type="EMBL" id="MBB3221237.1"/>
    </source>
</evidence>
<reference evidence="3 4" key="1">
    <citation type="submission" date="2019-05" db="EMBL/GenBank/DDBJ databases">
        <title>Draft Genome Sequences of Six Type Strains of the Genus Massilia.</title>
        <authorList>
            <person name="Miess H."/>
            <person name="Frediansyhah A."/>
            <person name="Gross H."/>
        </authorList>
    </citation>
    <scope>NUCLEOTIDE SEQUENCE [LARGE SCALE GENOMIC DNA]</scope>
    <source>
        <strain evidence="3 4">DSMZ 26121</strain>
    </source>
</reference>
<dbReference type="EMBL" id="CP040017">
    <property type="protein sequence ID" value="QCP10419.1"/>
    <property type="molecule type" value="Genomic_DNA"/>
</dbReference>
<dbReference type="RefSeq" id="WP_137313303.1">
    <property type="nucleotide sequence ID" value="NZ_CP040017.1"/>
</dbReference>
<dbReference type="PANTHER" id="PTHR37951:SF1">
    <property type="entry name" value="TYPE VI SECRETION SYSTEM COMPONENT TSSA1"/>
    <property type="match status" value="1"/>
</dbReference>
<gene>
    <name evidence="3" type="primary">tssA</name>
    <name evidence="3" type="ORF">FCL38_08235</name>
    <name evidence="2" type="ORF">FHS02_002044</name>
</gene>
<keyword evidence="4" id="KW-1185">Reference proteome</keyword>
<reference evidence="2 5" key="2">
    <citation type="submission" date="2020-08" db="EMBL/GenBank/DDBJ databases">
        <title>Genomic Encyclopedia of Type Strains, Phase III (KMG-III): the genomes of soil and plant-associated and newly described type strains.</title>
        <authorList>
            <person name="Whitman W."/>
        </authorList>
    </citation>
    <scope>NUCLEOTIDE SEQUENCE [LARGE SCALE GENOMIC DNA]</scope>
    <source>
        <strain evidence="2 5">CECT 7753</strain>
    </source>
</reference>
<dbReference type="AlphaFoldDB" id="A0A4P8HKX0"/>
<accession>A0A4P8HKX0</accession>
<sequence>MNDTTLNAIAALAAPLDEARPCGDNLEYDPRFLALEDAVRGKPEVQYGSTITPAAAPDWKAIRAQALDLMACTRDLRVVVLLVRALLGLDGVPGLAAGLSLVSALLSDHWDGLHPQLDPDDDCDPTLRINTLAMLVQAGGLLRELLAAPLVEARGVGSFALQDIEAAARHSGDGQDSGEVGSAVAPAAIEAAFAAAGSEALAATAAALESAAGSVQAIDAALGMRLPAGTGLDMAPLAVLLRRALRAIGPYRDRFVAQPAIAPVQEDPAAAHSGMPRDGAIASRADVVQLLERMCGWYARHEPASPVPLLLQRAMGLVDKNFTELLQELAPEGLSQLAQVSGMRAPS</sequence>
<protein>
    <submittedName>
        <fullName evidence="2">Type VI secretion system protein ImpA</fullName>
    </submittedName>
    <submittedName>
        <fullName evidence="3">Type VI secretion system protein TssA</fullName>
    </submittedName>
</protein>
<evidence type="ECO:0000313" key="4">
    <source>
        <dbReference type="Proteomes" id="UP000298763"/>
    </source>
</evidence>
<dbReference type="NCBIfam" id="TIGR03363">
    <property type="entry name" value="VI_chp_8"/>
    <property type="match status" value="1"/>
</dbReference>
<proteinExistence type="predicted"/>
<dbReference type="InterPro" id="IPR010657">
    <property type="entry name" value="ImpA_N"/>
</dbReference>
<dbReference type="EMBL" id="JACHXS010000003">
    <property type="protein sequence ID" value="MBB3221237.1"/>
    <property type="molecule type" value="Genomic_DNA"/>
</dbReference>
<evidence type="ECO:0000259" key="1">
    <source>
        <dbReference type="Pfam" id="PF06812"/>
    </source>
</evidence>